<keyword evidence="2" id="KW-1185">Reference proteome</keyword>
<name>A0A914PCH9_9BILA</name>
<organism evidence="2 3">
    <name type="scientific">Panagrolaimus davidi</name>
    <dbReference type="NCBI Taxonomy" id="227884"/>
    <lineage>
        <taxon>Eukaryota</taxon>
        <taxon>Metazoa</taxon>
        <taxon>Ecdysozoa</taxon>
        <taxon>Nematoda</taxon>
        <taxon>Chromadorea</taxon>
        <taxon>Rhabditida</taxon>
        <taxon>Tylenchina</taxon>
        <taxon>Panagrolaimomorpha</taxon>
        <taxon>Panagrolaimoidea</taxon>
        <taxon>Panagrolaimidae</taxon>
        <taxon>Panagrolaimus</taxon>
    </lineage>
</organism>
<evidence type="ECO:0000313" key="2">
    <source>
        <dbReference type="Proteomes" id="UP000887578"/>
    </source>
</evidence>
<accession>A0A914PCH9</accession>
<evidence type="ECO:0000259" key="1">
    <source>
        <dbReference type="Pfam" id="PF00651"/>
    </source>
</evidence>
<reference evidence="3" key="1">
    <citation type="submission" date="2022-11" db="UniProtKB">
        <authorList>
            <consortium name="WormBaseParasite"/>
        </authorList>
    </citation>
    <scope>IDENTIFICATION</scope>
</reference>
<dbReference type="WBParaSite" id="PDA_v2.g12431.t1">
    <property type="protein sequence ID" value="PDA_v2.g12431.t1"/>
    <property type="gene ID" value="PDA_v2.g12431"/>
</dbReference>
<sequence length="257" mass="29275">MATKNPTWSYSNSRRFALRCDKRGTQQQIKVYSTSTQINETCTLRCTGHKSSFIITGLLWNTIEENPWSNKAGNSTESPFTITAVVSEILEYAQQTYTRIALIHKSVLQSRSTIFKNVCKSEPGIPLPTASPENSDDAAILYNCKYEIVERAVMFCYDLPFIDNLSDEDAIRLLKFSEKFEMNDLKKNMEEYCIKTLSISNGCLFANSSIKTKADKLYQKCFDFLLKCMKDGTSVKDIEKLDDGMQKELFVKAFNTP</sequence>
<proteinExistence type="predicted"/>
<protein>
    <submittedName>
        <fullName evidence="3">BTB domain-containing protein</fullName>
    </submittedName>
</protein>
<evidence type="ECO:0000313" key="3">
    <source>
        <dbReference type="WBParaSite" id="PDA_v2.g12431.t1"/>
    </source>
</evidence>
<dbReference type="AlphaFoldDB" id="A0A914PCH9"/>
<dbReference type="Proteomes" id="UP000887578">
    <property type="component" value="Unplaced"/>
</dbReference>
<dbReference type="Pfam" id="PF00651">
    <property type="entry name" value="BTB"/>
    <property type="match status" value="1"/>
</dbReference>
<dbReference type="InterPro" id="IPR011333">
    <property type="entry name" value="SKP1/BTB/POZ_sf"/>
</dbReference>
<dbReference type="Gene3D" id="2.60.40.3770">
    <property type="match status" value="1"/>
</dbReference>
<dbReference type="InterPro" id="IPR000210">
    <property type="entry name" value="BTB/POZ_dom"/>
</dbReference>
<dbReference type="Gene3D" id="3.30.710.10">
    <property type="entry name" value="Potassium Channel Kv1.1, Chain A"/>
    <property type="match status" value="1"/>
</dbReference>
<feature type="domain" description="BTB" evidence="1">
    <location>
        <begin position="103"/>
        <end position="196"/>
    </location>
</feature>
<dbReference type="SUPFAM" id="SSF54695">
    <property type="entry name" value="POZ domain"/>
    <property type="match status" value="1"/>
</dbReference>